<name>A0A1H4GWW9_9GAMM</name>
<dbReference type="OrthoDB" id="9834749at2"/>
<dbReference type="AlphaFoldDB" id="A0A1H4GWW9"/>
<dbReference type="STRING" id="525918.SAMN05660964_03781"/>
<evidence type="ECO:0000313" key="2">
    <source>
        <dbReference type="Proteomes" id="UP000199397"/>
    </source>
</evidence>
<dbReference type="Proteomes" id="UP000199397">
    <property type="component" value="Unassembled WGS sequence"/>
</dbReference>
<organism evidence="1 2">
    <name type="scientific">Thiothrix caldifontis</name>
    <dbReference type="NCBI Taxonomy" id="525918"/>
    <lineage>
        <taxon>Bacteria</taxon>
        <taxon>Pseudomonadati</taxon>
        <taxon>Pseudomonadota</taxon>
        <taxon>Gammaproteobacteria</taxon>
        <taxon>Thiotrichales</taxon>
        <taxon>Thiotrichaceae</taxon>
        <taxon>Thiothrix</taxon>
    </lineage>
</organism>
<protein>
    <submittedName>
        <fullName evidence="1">Uncharacterized protein</fullName>
    </submittedName>
</protein>
<dbReference type="EMBL" id="FNQP01000048">
    <property type="protein sequence ID" value="SEB14047.1"/>
    <property type="molecule type" value="Genomic_DNA"/>
</dbReference>
<proteinExistence type="predicted"/>
<evidence type="ECO:0000313" key="1">
    <source>
        <dbReference type="EMBL" id="SEB14047.1"/>
    </source>
</evidence>
<sequence>MNPNVKTIEQYYSIREQQLAEYRAEQEQLASPFRVDKAPITIVPVTVQLATIKKLLNDCSAINVPLMLGSNGNAAATISSELDYKLNQLYQAIKEVREVKKFSGKLIS</sequence>
<reference evidence="1 2" key="1">
    <citation type="submission" date="2016-10" db="EMBL/GenBank/DDBJ databases">
        <authorList>
            <person name="de Groot N.N."/>
        </authorList>
    </citation>
    <scope>NUCLEOTIDE SEQUENCE [LARGE SCALE GENOMIC DNA]</scope>
    <source>
        <strain evidence="1 2">DSM 21228</strain>
    </source>
</reference>
<accession>A0A1H4GWW9</accession>
<keyword evidence="2" id="KW-1185">Reference proteome</keyword>
<gene>
    <name evidence="1" type="ORF">SAMN05660964_03781</name>
</gene>